<keyword evidence="3" id="KW-1185">Reference proteome</keyword>
<feature type="domain" description="RNA polymerase sigma factor 70 region 4 type 2" evidence="1">
    <location>
        <begin position="211"/>
        <end position="261"/>
    </location>
</feature>
<dbReference type="Pfam" id="PF08281">
    <property type="entry name" value="Sigma70_r4_2"/>
    <property type="match status" value="1"/>
</dbReference>
<dbReference type="SUPFAM" id="SSF88659">
    <property type="entry name" value="Sigma3 and sigma4 domains of RNA polymerase sigma factors"/>
    <property type="match status" value="1"/>
</dbReference>
<dbReference type="AlphaFoldDB" id="A0A0K1Q7B2"/>
<protein>
    <submittedName>
        <fullName evidence="2">Putative DNA-binding regulatory protein</fullName>
    </submittedName>
</protein>
<evidence type="ECO:0000259" key="1">
    <source>
        <dbReference type="Pfam" id="PF08281"/>
    </source>
</evidence>
<evidence type="ECO:0000313" key="2">
    <source>
        <dbReference type="EMBL" id="AKV01285.1"/>
    </source>
</evidence>
<dbReference type="OrthoDB" id="5381466at2"/>
<dbReference type="InterPro" id="IPR013324">
    <property type="entry name" value="RNA_pol_sigma_r3/r4-like"/>
</dbReference>
<accession>A0A0K1Q7B2</accession>
<gene>
    <name evidence="2" type="ORF">AKJ09_07948</name>
</gene>
<proteinExistence type="predicted"/>
<organism evidence="2 3">
    <name type="scientific">Labilithrix luteola</name>
    <dbReference type="NCBI Taxonomy" id="1391654"/>
    <lineage>
        <taxon>Bacteria</taxon>
        <taxon>Pseudomonadati</taxon>
        <taxon>Myxococcota</taxon>
        <taxon>Polyangia</taxon>
        <taxon>Polyangiales</taxon>
        <taxon>Labilitrichaceae</taxon>
        <taxon>Labilithrix</taxon>
    </lineage>
</organism>
<dbReference type="GO" id="GO:0006352">
    <property type="term" value="P:DNA-templated transcription initiation"/>
    <property type="evidence" value="ECO:0007669"/>
    <property type="project" value="InterPro"/>
</dbReference>
<name>A0A0K1Q7B2_9BACT</name>
<dbReference type="InterPro" id="IPR014284">
    <property type="entry name" value="RNA_pol_sigma-70_dom"/>
</dbReference>
<dbReference type="RefSeq" id="WP_146652416.1">
    <property type="nucleotide sequence ID" value="NZ_CP012333.1"/>
</dbReference>
<dbReference type="InterPro" id="IPR011745">
    <property type="entry name" value="RNA_pol_sigma70_MYXXA"/>
</dbReference>
<sequence length="305" mass="33853">MLNDGRLSRAFGVACEVAFGPDDRARWLAVPDLEVRLGELLGTARAAWPGLSVGDEAFLSYLAERLAPDADTADLSRLRAGDLLVACGCAAGDPASIRALDAHCLQETRGALQRMRLTDAVIEDALQNVRRVVFAGDEVAPPRIREYAGHGDIRGWLRVTAVRAALKVVRKGKREVLTPDDANVFTERTAGTDPELLYIKAKYRKEFATVFQAALDSLDDRDRTILKQHVIDELSIDEIGALYQVHRATAARWLAKAREDLLGRTREKFMKQARVSREECESILRLVQSQLDATIRRRLSYASGE</sequence>
<dbReference type="InterPro" id="IPR013249">
    <property type="entry name" value="RNA_pol_sigma70_r4_t2"/>
</dbReference>
<reference evidence="2 3" key="1">
    <citation type="submission" date="2015-08" db="EMBL/GenBank/DDBJ databases">
        <authorList>
            <person name="Babu N.S."/>
            <person name="Beckwith C.J."/>
            <person name="Beseler K.G."/>
            <person name="Brison A."/>
            <person name="Carone J.V."/>
            <person name="Caskin T.P."/>
            <person name="Diamond M."/>
            <person name="Durham M.E."/>
            <person name="Foxe J.M."/>
            <person name="Go M."/>
            <person name="Henderson B.A."/>
            <person name="Jones I.B."/>
            <person name="McGettigan J.A."/>
            <person name="Micheletti S.J."/>
            <person name="Nasrallah M.E."/>
            <person name="Ortiz D."/>
            <person name="Piller C.R."/>
            <person name="Privatt S.R."/>
            <person name="Schneider S.L."/>
            <person name="Sharp S."/>
            <person name="Smith T.C."/>
            <person name="Stanton J.D."/>
            <person name="Ullery H.E."/>
            <person name="Wilson R.J."/>
            <person name="Serrano M.G."/>
            <person name="Buck G."/>
            <person name="Lee V."/>
            <person name="Wang Y."/>
            <person name="Carvalho R."/>
            <person name="Voegtly L."/>
            <person name="Shi R."/>
            <person name="Duckworth R."/>
            <person name="Johnson A."/>
            <person name="Loviza R."/>
            <person name="Walstead R."/>
            <person name="Shah Z."/>
            <person name="Kiflezghi M."/>
            <person name="Wade K."/>
            <person name="Ball S.L."/>
            <person name="Bradley K.W."/>
            <person name="Asai D.J."/>
            <person name="Bowman C.A."/>
            <person name="Russell D.A."/>
            <person name="Pope W.H."/>
            <person name="Jacobs-Sera D."/>
            <person name="Hendrix R.W."/>
            <person name="Hatfull G.F."/>
        </authorList>
    </citation>
    <scope>NUCLEOTIDE SEQUENCE [LARGE SCALE GENOMIC DNA]</scope>
    <source>
        <strain evidence="2 3">DSM 27648</strain>
    </source>
</reference>
<dbReference type="KEGG" id="llu:AKJ09_07948"/>
<dbReference type="NCBIfam" id="TIGR03001">
    <property type="entry name" value="Sig-70_gmx1"/>
    <property type="match status" value="1"/>
</dbReference>
<dbReference type="Gene3D" id="1.10.10.10">
    <property type="entry name" value="Winged helix-like DNA-binding domain superfamily/Winged helix DNA-binding domain"/>
    <property type="match status" value="1"/>
</dbReference>
<dbReference type="NCBIfam" id="TIGR02937">
    <property type="entry name" value="sigma70-ECF"/>
    <property type="match status" value="1"/>
</dbReference>
<dbReference type="EMBL" id="CP012333">
    <property type="protein sequence ID" value="AKV01285.1"/>
    <property type="molecule type" value="Genomic_DNA"/>
</dbReference>
<dbReference type="GO" id="GO:0003677">
    <property type="term" value="F:DNA binding"/>
    <property type="evidence" value="ECO:0007669"/>
    <property type="project" value="UniProtKB-KW"/>
</dbReference>
<dbReference type="InterPro" id="IPR036388">
    <property type="entry name" value="WH-like_DNA-bd_sf"/>
</dbReference>
<keyword evidence="2" id="KW-0238">DNA-binding</keyword>
<dbReference type="GO" id="GO:0016987">
    <property type="term" value="F:sigma factor activity"/>
    <property type="evidence" value="ECO:0007669"/>
    <property type="project" value="InterPro"/>
</dbReference>
<dbReference type="Proteomes" id="UP000064967">
    <property type="component" value="Chromosome"/>
</dbReference>
<evidence type="ECO:0000313" key="3">
    <source>
        <dbReference type="Proteomes" id="UP000064967"/>
    </source>
</evidence>
<dbReference type="Gene3D" id="1.10.1740.10">
    <property type="match status" value="1"/>
</dbReference>